<dbReference type="InterPro" id="IPR013033">
    <property type="entry name" value="MinC"/>
</dbReference>
<comment type="similarity">
    <text evidence="1 6">Belongs to the MinC family.</text>
</comment>
<dbReference type="InterPro" id="IPR005526">
    <property type="entry name" value="Septum_form_inhib_MinC_C"/>
</dbReference>
<dbReference type="Pfam" id="PF03775">
    <property type="entry name" value="MinC_C"/>
    <property type="match status" value="1"/>
</dbReference>
<dbReference type="Proteomes" id="UP000060699">
    <property type="component" value="Chromosome"/>
</dbReference>
<dbReference type="SUPFAM" id="SSF63848">
    <property type="entry name" value="Cell-division inhibitor MinC, C-terminal domain"/>
    <property type="match status" value="1"/>
</dbReference>
<evidence type="ECO:0000256" key="3">
    <source>
        <dbReference type="ARBA" id="ARBA00023210"/>
    </source>
</evidence>
<dbReference type="GO" id="GO:0051302">
    <property type="term" value="P:regulation of cell division"/>
    <property type="evidence" value="ECO:0007669"/>
    <property type="project" value="InterPro"/>
</dbReference>
<keyword evidence="10" id="KW-1185">Reference proteome</keyword>
<dbReference type="InterPro" id="IPR016098">
    <property type="entry name" value="CAP/MinC_C"/>
</dbReference>
<dbReference type="PATRIC" id="fig|76731.3.peg.1840"/>
<dbReference type="NCBIfam" id="TIGR01222">
    <property type="entry name" value="minC"/>
    <property type="match status" value="1"/>
</dbReference>
<dbReference type="Pfam" id="PF05209">
    <property type="entry name" value="MinC_N"/>
    <property type="match status" value="1"/>
</dbReference>
<dbReference type="EMBL" id="CP013729">
    <property type="protein sequence ID" value="ALV06278.1"/>
    <property type="molecule type" value="Genomic_DNA"/>
</dbReference>
<evidence type="ECO:0000313" key="9">
    <source>
        <dbReference type="EMBL" id="ALV06278.1"/>
    </source>
</evidence>
<name>A0A0U3CY35_9BURK</name>
<keyword evidence="3 6" id="KW-0717">Septation</keyword>
<sequence>MAQALAGTPDTAAARSATTGKAPDLFELKSASLSLLSLVLKTADLAALEQSLVARLGETPDAFHHDPLLVDLSQLPLPGGDASAEGAAPAQAVSADAGTGDSEAVDAPPKVDANGQLSLDALSPAGAVSAEPQPIVQATVQVGPAADAARLDLAALLPLLRRHRLQPVGVVGANAAELSQAAELGLAEAPEAPAPVARAEPRVETVVQQVIKEVVVERQVEVPVMSEARTVFVDKPLRSGQQVYAKGADLVVLALVNHGAEVIADGNIHIYAPLRGKAIAGARGNTDARIFAQCLEAELIAIAGIYRTTENPLPDNVRGKAAMVRLDGEKLLMDPLPQ</sequence>
<reference evidence="9 10" key="1">
    <citation type="submission" date="2015-12" db="EMBL/GenBank/DDBJ databases">
        <title>Complete genome of Roseateles depolymerans KCTC 42856.</title>
        <authorList>
            <person name="Kim K.M."/>
        </authorList>
    </citation>
    <scope>NUCLEOTIDE SEQUENCE [LARGE SCALE GENOMIC DNA]</scope>
    <source>
        <strain evidence="9 10">KCTC 42856</strain>
    </source>
</reference>
<evidence type="ECO:0000259" key="7">
    <source>
        <dbReference type="Pfam" id="PF03775"/>
    </source>
</evidence>
<accession>A0A0U3CY35</accession>
<comment type="function">
    <text evidence="5 6">Cell division inhibitor that blocks the formation of polar Z ring septums. Rapidly oscillates between the poles of the cell to destabilize FtsZ filaments that have formed before they mature into polar Z rings. Prevents FtsZ polymerization.</text>
</comment>
<dbReference type="AlphaFoldDB" id="A0A0U3CY35"/>
<evidence type="ECO:0000259" key="8">
    <source>
        <dbReference type="Pfam" id="PF05209"/>
    </source>
</evidence>
<dbReference type="RefSeq" id="WP_058934593.1">
    <property type="nucleotide sequence ID" value="NZ_CP013729.1"/>
</dbReference>
<evidence type="ECO:0000313" key="10">
    <source>
        <dbReference type="Proteomes" id="UP000060699"/>
    </source>
</evidence>
<protein>
    <recommendedName>
        <fullName evidence="6">Probable septum site-determining protein MinC</fullName>
    </recommendedName>
</protein>
<evidence type="ECO:0000256" key="4">
    <source>
        <dbReference type="ARBA" id="ARBA00023306"/>
    </source>
</evidence>
<dbReference type="GO" id="GO:0000917">
    <property type="term" value="P:division septum assembly"/>
    <property type="evidence" value="ECO:0007669"/>
    <property type="project" value="UniProtKB-KW"/>
</dbReference>
<comment type="subunit">
    <text evidence="6">Interacts with MinD and FtsZ.</text>
</comment>
<dbReference type="KEGG" id="rdp:RD2015_1797"/>
<keyword evidence="4 6" id="KW-0131">Cell cycle</keyword>
<organism evidence="9 10">
    <name type="scientific">Roseateles depolymerans</name>
    <dbReference type="NCBI Taxonomy" id="76731"/>
    <lineage>
        <taxon>Bacteria</taxon>
        <taxon>Pseudomonadati</taxon>
        <taxon>Pseudomonadota</taxon>
        <taxon>Betaproteobacteria</taxon>
        <taxon>Burkholderiales</taxon>
        <taxon>Sphaerotilaceae</taxon>
        <taxon>Roseateles</taxon>
    </lineage>
</organism>
<proteinExistence type="inferred from homology"/>
<keyword evidence="2 6" id="KW-0132">Cell division</keyword>
<dbReference type="InterPro" id="IPR036145">
    <property type="entry name" value="MinC_C_sf"/>
</dbReference>
<dbReference type="STRING" id="76731.RD2015_1797"/>
<dbReference type="InterPro" id="IPR007874">
    <property type="entry name" value="MinC_N"/>
</dbReference>
<dbReference type="Gene3D" id="2.160.20.70">
    <property type="match status" value="1"/>
</dbReference>
<dbReference type="HAMAP" id="MF_00267">
    <property type="entry name" value="MinC"/>
    <property type="match status" value="1"/>
</dbReference>
<evidence type="ECO:0000256" key="6">
    <source>
        <dbReference type="HAMAP-Rule" id="MF_00267"/>
    </source>
</evidence>
<dbReference type="GO" id="GO:1901891">
    <property type="term" value="P:regulation of cell septum assembly"/>
    <property type="evidence" value="ECO:0007669"/>
    <property type="project" value="InterPro"/>
</dbReference>
<dbReference type="PANTHER" id="PTHR34108:SF1">
    <property type="entry name" value="SEPTUM SITE-DETERMINING PROTEIN MINC"/>
    <property type="match status" value="1"/>
</dbReference>
<evidence type="ECO:0000256" key="2">
    <source>
        <dbReference type="ARBA" id="ARBA00022618"/>
    </source>
</evidence>
<gene>
    <name evidence="6" type="primary">minC</name>
    <name evidence="9" type="ORF">RD2015_1797</name>
</gene>
<feature type="domain" description="Septum formation inhibitor MinC C-terminal" evidence="7">
    <location>
        <begin position="232"/>
        <end position="332"/>
    </location>
</feature>
<dbReference type="GO" id="GO:0000902">
    <property type="term" value="P:cell morphogenesis"/>
    <property type="evidence" value="ECO:0007669"/>
    <property type="project" value="InterPro"/>
</dbReference>
<dbReference type="PANTHER" id="PTHR34108">
    <property type="entry name" value="SEPTUM SITE-DETERMINING PROTEIN MINC"/>
    <property type="match status" value="1"/>
</dbReference>
<dbReference type="Gene3D" id="3.30.70.260">
    <property type="match status" value="2"/>
</dbReference>
<feature type="domain" description="Septum formation inhibitor MinC N-terminal" evidence="8">
    <location>
        <begin position="26"/>
        <end position="75"/>
    </location>
</feature>
<evidence type="ECO:0000256" key="5">
    <source>
        <dbReference type="ARBA" id="ARBA00025606"/>
    </source>
</evidence>
<evidence type="ECO:0000256" key="1">
    <source>
        <dbReference type="ARBA" id="ARBA00006291"/>
    </source>
</evidence>